<evidence type="ECO:0000313" key="1">
    <source>
        <dbReference type="EMBL" id="AXX87816.1"/>
    </source>
</evidence>
<dbReference type="RefSeq" id="WP_099309960.1">
    <property type="nucleotide sequence ID" value="NZ_CP032101.1"/>
</dbReference>
<dbReference type="EMBL" id="CP032101">
    <property type="protein sequence ID" value="AXX87816.1"/>
    <property type="molecule type" value="Genomic_DNA"/>
</dbReference>
<accession>A0A347TMI8</accession>
<reference evidence="2" key="2">
    <citation type="submission" date="2017-09" db="EMBL/GenBank/DDBJ databases">
        <authorList>
            <person name="Perez-Cataluna A."/>
            <person name="Figueras M.J."/>
            <person name="Salas-Masso N."/>
        </authorList>
    </citation>
    <scope>NUCLEOTIDE SEQUENCE</scope>
    <source>
        <strain evidence="2">CECT 7727</strain>
    </source>
</reference>
<protein>
    <submittedName>
        <fullName evidence="1">Uncharacterized protein</fullName>
    </submittedName>
</protein>
<dbReference type="Proteomes" id="UP000224740">
    <property type="component" value="Unassembled WGS sequence"/>
</dbReference>
<reference evidence="1 4" key="3">
    <citation type="submission" date="2018-08" db="EMBL/GenBank/DDBJ databases">
        <title>Complete genome of the Arcobacter marinus type strain JCM 15502.</title>
        <authorList>
            <person name="Miller W.G."/>
            <person name="Yee E."/>
            <person name="Huynh S."/>
            <person name="Parker C.T."/>
        </authorList>
    </citation>
    <scope>NUCLEOTIDE SEQUENCE [LARGE SCALE GENOMIC DNA]</scope>
    <source>
        <strain evidence="1 4">JCM 15502</strain>
    </source>
</reference>
<evidence type="ECO:0000313" key="4">
    <source>
        <dbReference type="Proteomes" id="UP000264693"/>
    </source>
</evidence>
<organism evidence="1 4">
    <name type="scientific">Malaciobacter marinus</name>
    <dbReference type="NCBI Taxonomy" id="505249"/>
    <lineage>
        <taxon>Bacteria</taxon>
        <taxon>Pseudomonadati</taxon>
        <taxon>Campylobacterota</taxon>
        <taxon>Epsilonproteobacteria</taxon>
        <taxon>Campylobacterales</taxon>
        <taxon>Arcobacteraceae</taxon>
        <taxon>Malaciobacter</taxon>
    </lineage>
</organism>
<sequence length="59" mass="7142">MQKFKIYRDSIDIDYYVYFTKAYFAFNAYLKAKHPTLTDLDKIREMENRGRKNRKIGVG</sequence>
<dbReference type="KEGG" id="amar:AMRN_2101"/>
<evidence type="ECO:0000313" key="2">
    <source>
        <dbReference type="EMBL" id="PHO16497.1"/>
    </source>
</evidence>
<dbReference type="EMBL" id="NXAO01000005">
    <property type="protein sequence ID" value="PHO16497.1"/>
    <property type="molecule type" value="Genomic_DNA"/>
</dbReference>
<name>A0A347TMI8_9BACT</name>
<evidence type="ECO:0000313" key="3">
    <source>
        <dbReference type="Proteomes" id="UP000224740"/>
    </source>
</evidence>
<proteinExistence type="predicted"/>
<reference evidence="3" key="1">
    <citation type="submission" date="2017-09" db="EMBL/GenBank/DDBJ databases">
        <title>Arcobacter canalis sp. nov., a new species isolated from a water canal contaminated with urban sewage.</title>
        <authorList>
            <person name="Perez-Cataluna A."/>
            <person name="Salas-Masso N."/>
            <person name="Figueras M.J."/>
        </authorList>
    </citation>
    <scope>NUCLEOTIDE SEQUENCE [LARGE SCALE GENOMIC DNA]</scope>
    <source>
        <strain evidence="3">CECT 7727</strain>
    </source>
</reference>
<keyword evidence="3" id="KW-1185">Reference proteome</keyword>
<gene>
    <name evidence="1" type="ORF">AMRN_2101</name>
    <name evidence="2" type="ORF">CPH92_01050</name>
</gene>
<dbReference type="Proteomes" id="UP000264693">
    <property type="component" value="Chromosome"/>
</dbReference>
<dbReference type="AlphaFoldDB" id="A0A347TMI8"/>